<evidence type="ECO:0000313" key="2">
    <source>
        <dbReference type="EMBL" id="NBI07584.1"/>
    </source>
</evidence>
<evidence type="ECO:0000256" key="1">
    <source>
        <dbReference type="SAM" id="Phobius"/>
    </source>
</evidence>
<evidence type="ECO:0000313" key="3">
    <source>
        <dbReference type="Proteomes" id="UP000467132"/>
    </source>
</evidence>
<keyword evidence="1" id="KW-0472">Membrane</keyword>
<comment type="caution">
    <text evidence="2">The sequence shown here is derived from an EMBL/GenBank/DDBJ whole genome shotgun (WGS) entry which is preliminary data.</text>
</comment>
<keyword evidence="1" id="KW-0812">Transmembrane</keyword>
<reference evidence="2 3" key="1">
    <citation type="submission" date="2018-08" db="EMBL/GenBank/DDBJ databases">
        <title>Murine metabolic-syndrome-specific gut microbial biobank.</title>
        <authorList>
            <person name="Liu C."/>
        </authorList>
    </citation>
    <scope>NUCLEOTIDE SEQUENCE [LARGE SCALE GENOMIC DNA]</scope>
    <source>
        <strain evidence="2 3">583</strain>
    </source>
</reference>
<dbReference type="RefSeq" id="WP_160198054.1">
    <property type="nucleotide sequence ID" value="NZ_QXXA01000013.1"/>
</dbReference>
<accession>A0A845R049</accession>
<dbReference type="EMBL" id="QXXA01000013">
    <property type="protein sequence ID" value="NBI07584.1"/>
    <property type="molecule type" value="Genomic_DNA"/>
</dbReference>
<dbReference type="Proteomes" id="UP000467132">
    <property type="component" value="Unassembled WGS sequence"/>
</dbReference>
<gene>
    <name evidence="2" type="ORF">D3Z33_12050</name>
</gene>
<name>A0A845R049_9CLOT</name>
<proteinExistence type="predicted"/>
<dbReference type="AlphaFoldDB" id="A0A845R049"/>
<protein>
    <submittedName>
        <fullName evidence="2">Uncharacterized protein</fullName>
    </submittedName>
</protein>
<sequence length="71" mass="7725">MKEYLVDKLKKVLKEKRGNGFVAFLIILAVVAIIGYLVMPPTMDKITAEGESANTNVGDTMDAIEGKKVTP</sequence>
<keyword evidence="3" id="KW-1185">Reference proteome</keyword>
<keyword evidence="1" id="KW-1133">Transmembrane helix</keyword>
<organism evidence="2 3">
    <name type="scientific">Senegalia massiliensis</name>
    <dbReference type="NCBI Taxonomy" id="1720316"/>
    <lineage>
        <taxon>Bacteria</taxon>
        <taxon>Bacillati</taxon>
        <taxon>Bacillota</taxon>
        <taxon>Clostridia</taxon>
        <taxon>Eubacteriales</taxon>
        <taxon>Clostridiaceae</taxon>
        <taxon>Senegalia</taxon>
    </lineage>
</organism>
<feature type="transmembrane region" description="Helical" evidence="1">
    <location>
        <begin position="21"/>
        <end position="39"/>
    </location>
</feature>